<feature type="compositionally biased region" description="Basic residues" evidence="1">
    <location>
        <begin position="152"/>
        <end position="161"/>
    </location>
</feature>
<evidence type="ECO:0008006" key="3">
    <source>
        <dbReference type="Google" id="ProtNLM"/>
    </source>
</evidence>
<evidence type="ECO:0000313" key="2">
    <source>
        <dbReference type="EMBL" id="QHT29249.1"/>
    </source>
</evidence>
<feature type="compositionally biased region" description="Basic residues" evidence="1">
    <location>
        <begin position="92"/>
        <end position="101"/>
    </location>
</feature>
<feature type="compositionally biased region" description="Basic and acidic residues" evidence="1">
    <location>
        <begin position="140"/>
        <end position="151"/>
    </location>
</feature>
<protein>
    <recommendedName>
        <fullName evidence="3">MYM-type domain-containing protein</fullName>
    </recommendedName>
</protein>
<name>A0A6C0ELS7_9ZZZZ</name>
<organism evidence="2">
    <name type="scientific">viral metagenome</name>
    <dbReference type="NCBI Taxonomy" id="1070528"/>
    <lineage>
        <taxon>unclassified sequences</taxon>
        <taxon>metagenomes</taxon>
        <taxon>organismal metagenomes</taxon>
    </lineage>
</organism>
<feature type="compositionally biased region" description="Low complexity" evidence="1">
    <location>
        <begin position="12"/>
        <end position="22"/>
    </location>
</feature>
<proteinExistence type="predicted"/>
<feature type="region of interest" description="Disordered" evidence="1">
    <location>
        <begin position="1"/>
        <end position="161"/>
    </location>
</feature>
<sequence>MKNSSKFKFKKSNNNAGSNNDVSNDEESNNDVSNNDDDVSNNLGSNDTESNNDGSNNNDDVSNNNDDVSNNDGSNNNDDVSNNSPDAEIKIPKKRGRKPKAIKNVELEIKIPKKRGRKPKIKEEEPELKIPKKRGRKPKVKSEQEPEEPTKIPKRRGRGRSYKQKTYELVNNVSKIESKNIILHLPIKSKNIVQASKEIELLTYDPDIKEPVGWQDIIGGNPIDSVVFLHKDTIQNKRLPFYSQYPFDEKSMSNILEEEEEEEEEEGVNSNQYNISETLIDNDSNIDDSNIDSSNIDSSNNDSLLHTNIKTIHNDEWYSSTTNNYDTYQNVINIMKEKRKTELENLTKKKLENHVEHILLPFNNTKSSTWLSSTSIYCWWCCHPFSGVPCTIPYEYHNSKFKVYGVCCSPECAAAYIFDNYSNEEVWEKYSLLNFMYSKLYTETNLKIKLAAPRQTLKIFGGTLNIKHYREYNTNYNKNFKIIVPPLVSIIPLQEYNFSNTGYSTQNSNKNLNINKNDVENDELLLKRSKPFVVTNNTLEKCMKLSVN</sequence>
<feature type="compositionally biased region" description="Basic residues" evidence="1">
    <location>
        <begin position="1"/>
        <end position="11"/>
    </location>
</feature>
<feature type="compositionally biased region" description="Basic and acidic residues" evidence="1">
    <location>
        <begin position="121"/>
        <end position="130"/>
    </location>
</feature>
<evidence type="ECO:0000256" key="1">
    <source>
        <dbReference type="SAM" id="MobiDB-lite"/>
    </source>
</evidence>
<feature type="compositionally biased region" description="Acidic residues" evidence="1">
    <location>
        <begin position="23"/>
        <end position="39"/>
    </location>
</feature>
<feature type="compositionally biased region" description="Low complexity" evidence="1">
    <location>
        <begin position="40"/>
        <end position="84"/>
    </location>
</feature>
<dbReference type="EMBL" id="MN738874">
    <property type="protein sequence ID" value="QHT29249.1"/>
    <property type="molecule type" value="Genomic_DNA"/>
</dbReference>
<reference evidence="2" key="1">
    <citation type="journal article" date="2020" name="Nature">
        <title>Giant virus diversity and host interactions through global metagenomics.</title>
        <authorList>
            <person name="Schulz F."/>
            <person name="Roux S."/>
            <person name="Paez-Espino D."/>
            <person name="Jungbluth S."/>
            <person name="Walsh D.A."/>
            <person name="Denef V.J."/>
            <person name="McMahon K.D."/>
            <person name="Konstantinidis K.T."/>
            <person name="Eloe-Fadrosh E.A."/>
            <person name="Kyrpides N.C."/>
            <person name="Woyke T."/>
        </authorList>
    </citation>
    <scope>NUCLEOTIDE SEQUENCE</scope>
    <source>
        <strain evidence="2">GVMAG-M-3300001351-8</strain>
    </source>
</reference>
<accession>A0A6C0ELS7</accession>
<dbReference type="AlphaFoldDB" id="A0A6C0ELS7"/>